<dbReference type="InterPro" id="IPR051202">
    <property type="entry name" value="Peptidase_C40"/>
</dbReference>
<name>F4LMY9_TREBD</name>
<accession>F4LMY9</accession>
<dbReference type="PANTHER" id="PTHR47053:SF1">
    <property type="entry name" value="MUREIN DD-ENDOPEPTIDASE MEPH-RELATED"/>
    <property type="match status" value="1"/>
</dbReference>
<dbReference type="InterPro" id="IPR038765">
    <property type="entry name" value="Papain-like_cys_pep_sf"/>
</dbReference>
<dbReference type="RefSeq" id="WP_013757494.1">
    <property type="nucleotide sequence ID" value="NC_015500.1"/>
</dbReference>
<proteinExistence type="inferred from homology"/>
<dbReference type="AlphaFoldDB" id="F4LMY9"/>
<evidence type="ECO:0000256" key="3">
    <source>
        <dbReference type="ARBA" id="ARBA00022801"/>
    </source>
</evidence>
<dbReference type="KEGG" id="tbe:Trebr_0328"/>
<dbReference type="eggNOG" id="COG0791">
    <property type="taxonomic scope" value="Bacteria"/>
</dbReference>
<dbReference type="Proteomes" id="UP000006546">
    <property type="component" value="Chromosome"/>
</dbReference>
<evidence type="ECO:0000313" key="8">
    <source>
        <dbReference type="Proteomes" id="UP000006546"/>
    </source>
</evidence>
<evidence type="ECO:0000313" key="7">
    <source>
        <dbReference type="EMBL" id="AEE15775.1"/>
    </source>
</evidence>
<evidence type="ECO:0000256" key="1">
    <source>
        <dbReference type="ARBA" id="ARBA00007074"/>
    </source>
</evidence>
<dbReference type="SUPFAM" id="SSF54001">
    <property type="entry name" value="Cysteine proteinases"/>
    <property type="match status" value="1"/>
</dbReference>
<sequence>MITNSRKSLFFLIICGAFSASFVWGAAERMSAEESLAARNKMIAYGKQFVGVPYAYGGIDASGMDCSGFIFTVARESIGVQLPRTVSALYANVKIIDDMYKEPGDIVFFRTVGNKISHAGLYMGNNQFMHAVSDGPNTGVIVSSLKETYWKNAYAGAGQFLPASTYVAGSESVQIPVSGTEDGSRPSAASGSAASGSFASGIVLDASLGVNWNLFTADRFLLNFRGVSVDVHARYGKWAAQPGLGVGFTYDPSMHVFQIPLLFSVTLSRGIRVYAGPVFSIGSAVEPGSGDSGEGSRIEPSIFPGVIGVCWQSPSISAGGAEFSLMQDIRYSVFNKTNGAALPFLNSMAAGLVLSSGLRVTFPLSRFL</sequence>
<evidence type="ECO:0000259" key="6">
    <source>
        <dbReference type="PROSITE" id="PS51935"/>
    </source>
</evidence>
<dbReference type="OrthoDB" id="9813368at2"/>
<feature type="signal peptide" evidence="5">
    <location>
        <begin position="1"/>
        <end position="26"/>
    </location>
</feature>
<reference evidence="8" key="1">
    <citation type="submission" date="2011-04" db="EMBL/GenBank/DDBJ databases">
        <title>The complete genome of Treponema brennaborense DSM 12168.</title>
        <authorList>
            <person name="Lucas S."/>
            <person name="Han J."/>
            <person name="Lapidus A."/>
            <person name="Bruce D."/>
            <person name="Goodwin L."/>
            <person name="Pitluck S."/>
            <person name="Peters L."/>
            <person name="Kyrpides N."/>
            <person name="Mavromatis K."/>
            <person name="Ivanova N."/>
            <person name="Mikhailova N."/>
            <person name="Pagani I."/>
            <person name="Teshima H."/>
            <person name="Detter J.C."/>
            <person name="Tapia R."/>
            <person name="Han C."/>
            <person name="Land M."/>
            <person name="Hauser L."/>
            <person name="Markowitz V."/>
            <person name="Cheng J.-F."/>
            <person name="Hugenholtz P."/>
            <person name="Woyke T."/>
            <person name="Wu D."/>
            <person name="Gronow S."/>
            <person name="Wellnitz S."/>
            <person name="Brambilla E."/>
            <person name="Klenk H.-P."/>
            <person name="Eisen J.A."/>
        </authorList>
    </citation>
    <scope>NUCLEOTIDE SEQUENCE [LARGE SCALE GENOMIC DNA]</scope>
    <source>
        <strain evidence="8">DSM 12168 / CIP 105900 / DD5/3</strain>
    </source>
</reference>
<dbReference type="HOGENOM" id="CLU_752142_0_0_12"/>
<comment type="similarity">
    <text evidence="1">Belongs to the peptidase C40 family.</text>
</comment>
<feature type="domain" description="NlpC/P60" evidence="6">
    <location>
        <begin position="36"/>
        <end position="161"/>
    </location>
</feature>
<dbReference type="GO" id="GO:0006508">
    <property type="term" value="P:proteolysis"/>
    <property type="evidence" value="ECO:0007669"/>
    <property type="project" value="UniProtKB-KW"/>
</dbReference>
<gene>
    <name evidence="7" type="ordered locus">Trebr_0328</name>
</gene>
<keyword evidence="4" id="KW-0788">Thiol protease</keyword>
<dbReference type="EMBL" id="CP002696">
    <property type="protein sequence ID" value="AEE15775.1"/>
    <property type="molecule type" value="Genomic_DNA"/>
</dbReference>
<dbReference type="GO" id="GO:0008234">
    <property type="term" value="F:cysteine-type peptidase activity"/>
    <property type="evidence" value="ECO:0007669"/>
    <property type="project" value="UniProtKB-KW"/>
</dbReference>
<feature type="chain" id="PRO_5003310992" evidence="5">
    <location>
        <begin position="27"/>
        <end position="368"/>
    </location>
</feature>
<evidence type="ECO:0000256" key="2">
    <source>
        <dbReference type="ARBA" id="ARBA00022670"/>
    </source>
</evidence>
<dbReference type="Pfam" id="PF00877">
    <property type="entry name" value="NLPC_P60"/>
    <property type="match status" value="1"/>
</dbReference>
<keyword evidence="2" id="KW-0645">Protease</keyword>
<dbReference type="STRING" id="906968.Trebr_0328"/>
<keyword evidence="3" id="KW-0378">Hydrolase</keyword>
<dbReference type="InterPro" id="IPR000064">
    <property type="entry name" value="NLP_P60_dom"/>
</dbReference>
<dbReference type="Gene3D" id="3.90.1720.10">
    <property type="entry name" value="endopeptidase domain like (from Nostoc punctiforme)"/>
    <property type="match status" value="1"/>
</dbReference>
<dbReference type="PANTHER" id="PTHR47053">
    <property type="entry name" value="MUREIN DD-ENDOPEPTIDASE MEPH-RELATED"/>
    <property type="match status" value="1"/>
</dbReference>
<evidence type="ECO:0000256" key="5">
    <source>
        <dbReference type="SAM" id="SignalP"/>
    </source>
</evidence>
<protein>
    <submittedName>
        <fullName evidence="7">NLP/P60 protein</fullName>
    </submittedName>
</protein>
<dbReference type="PROSITE" id="PS51935">
    <property type="entry name" value="NLPC_P60"/>
    <property type="match status" value="1"/>
</dbReference>
<evidence type="ECO:0000256" key="4">
    <source>
        <dbReference type="ARBA" id="ARBA00022807"/>
    </source>
</evidence>
<keyword evidence="8" id="KW-1185">Reference proteome</keyword>
<organism evidence="7 8">
    <name type="scientific">Treponema brennaborense (strain DSM 12168 / CIP 105900 / DD5/3)</name>
    <dbReference type="NCBI Taxonomy" id="906968"/>
    <lineage>
        <taxon>Bacteria</taxon>
        <taxon>Pseudomonadati</taxon>
        <taxon>Spirochaetota</taxon>
        <taxon>Spirochaetia</taxon>
        <taxon>Spirochaetales</taxon>
        <taxon>Treponemataceae</taxon>
        <taxon>Treponema</taxon>
    </lineage>
</organism>
<keyword evidence="5" id="KW-0732">Signal</keyword>